<evidence type="ECO:0000256" key="1">
    <source>
        <dbReference type="ARBA" id="ARBA00004429"/>
    </source>
</evidence>
<feature type="domain" description="Sulfatase N-terminal" evidence="9">
    <location>
        <begin position="250"/>
        <end position="548"/>
    </location>
</feature>
<dbReference type="GO" id="GO:0009244">
    <property type="term" value="P:lipopolysaccharide core region biosynthetic process"/>
    <property type="evidence" value="ECO:0007669"/>
    <property type="project" value="TreeGrafter"/>
</dbReference>
<keyword evidence="2" id="KW-1003">Cell membrane</keyword>
<evidence type="ECO:0000256" key="5">
    <source>
        <dbReference type="ARBA" id="ARBA00022692"/>
    </source>
</evidence>
<protein>
    <submittedName>
        <fullName evidence="11">Lipid A ethanolaminephosphotransferase</fullName>
    </submittedName>
</protein>
<dbReference type="InterPro" id="IPR012549">
    <property type="entry name" value="EptA-like_N"/>
</dbReference>
<dbReference type="Pfam" id="PF00884">
    <property type="entry name" value="Sulfatase"/>
    <property type="match status" value="1"/>
</dbReference>
<reference evidence="11 12" key="1">
    <citation type="submission" date="2019-03" db="EMBL/GenBank/DDBJ databases">
        <title>Genomic Encyclopedia of Type Strains, Phase IV (KMG-IV): sequencing the most valuable type-strain genomes for metagenomic binning, comparative biology and taxonomic classification.</title>
        <authorList>
            <person name="Goeker M."/>
        </authorList>
    </citation>
    <scope>NUCLEOTIDE SEQUENCE [LARGE SCALE GENOMIC DNA]</scope>
    <source>
        <strain evidence="11 12">DSM 16998</strain>
    </source>
</reference>
<evidence type="ECO:0000256" key="2">
    <source>
        <dbReference type="ARBA" id="ARBA00022475"/>
    </source>
</evidence>
<evidence type="ECO:0000259" key="10">
    <source>
        <dbReference type="Pfam" id="PF08019"/>
    </source>
</evidence>
<dbReference type="InterPro" id="IPR058130">
    <property type="entry name" value="PEA_transf_C"/>
</dbReference>
<feature type="transmembrane region" description="Helical" evidence="8">
    <location>
        <begin position="63"/>
        <end position="86"/>
    </location>
</feature>
<sequence length="567" mass="61389">MGFGDNTAPPSRALCMPSLFSSKTQRSPLLLAWLTALWLGTLCNWPLWKALLALPETGSPRGLLFMLAFAGIITGVLASILSLAAWRRVIKPVAALLLISAAAGAHFMGTYGVVIDDTMIVNVLQTDARETRDLLSLRMLVTLVLLAGLPAVYLWRTSLASLGFGRQLLRNLVGVLLGLALAVALLMACFADMASTMRNHKSLRYLINPLNSYYALGQVAFKKSSKPRGPPQIVAADAVLAARPDGRKPPLLLLVVGETARAMNFSLNGYARATNPELAKLDVLSFRDVTSCGTSTAASLPCMFSHLGREQYGNSKEVHQENLLDALQRAGLAVLWLDNQSGCKGICERVPNAMAHIAASGAPTLPEALCNGPECLDGALLHGLDQRLEALPAERRAKGVVLVLHQMGSHGPAYYKRSPADLKPFQPECKTNVLQQCDPQQLVNAYDNSIVYADHVLAQAIAWLQQKTSGFDPTLLYLSDHGESLGENNLYLHGMPYAFAPREQTHIPMVLWLPGTGSAIDRGCMRAKLEQPLSHDHLFHSVLGLLGVQASIYKADRDFFAGCKQGQ</sequence>
<evidence type="ECO:0000256" key="4">
    <source>
        <dbReference type="ARBA" id="ARBA00022679"/>
    </source>
</evidence>
<evidence type="ECO:0000259" key="9">
    <source>
        <dbReference type="Pfam" id="PF00884"/>
    </source>
</evidence>
<dbReference type="Gene3D" id="3.40.720.10">
    <property type="entry name" value="Alkaline Phosphatase, subunit A"/>
    <property type="match status" value="1"/>
</dbReference>
<feature type="transmembrane region" description="Helical" evidence="8">
    <location>
        <begin position="168"/>
        <end position="188"/>
    </location>
</feature>
<evidence type="ECO:0000313" key="12">
    <source>
        <dbReference type="Proteomes" id="UP000295361"/>
    </source>
</evidence>
<dbReference type="GO" id="GO:0005886">
    <property type="term" value="C:plasma membrane"/>
    <property type="evidence" value="ECO:0007669"/>
    <property type="project" value="UniProtKB-SubCell"/>
</dbReference>
<comment type="caution">
    <text evidence="11">The sequence shown here is derived from an EMBL/GenBank/DDBJ whole genome shotgun (WGS) entry which is preliminary data.</text>
</comment>
<evidence type="ECO:0000256" key="3">
    <source>
        <dbReference type="ARBA" id="ARBA00022519"/>
    </source>
</evidence>
<feature type="domain" description="Phosphoethanolamine transferase N-terminal" evidence="10">
    <location>
        <begin position="75"/>
        <end position="220"/>
    </location>
</feature>
<evidence type="ECO:0000256" key="7">
    <source>
        <dbReference type="ARBA" id="ARBA00023136"/>
    </source>
</evidence>
<evidence type="ECO:0000256" key="8">
    <source>
        <dbReference type="SAM" id="Phobius"/>
    </source>
</evidence>
<evidence type="ECO:0000256" key="6">
    <source>
        <dbReference type="ARBA" id="ARBA00022989"/>
    </source>
</evidence>
<keyword evidence="6 8" id="KW-1133">Transmembrane helix</keyword>
<dbReference type="SUPFAM" id="SSF53649">
    <property type="entry name" value="Alkaline phosphatase-like"/>
    <property type="match status" value="1"/>
</dbReference>
<dbReference type="CDD" id="cd16017">
    <property type="entry name" value="LptA"/>
    <property type="match status" value="1"/>
</dbReference>
<dbReference type="EMBL" id="SNXS01000001">
    <property type="protein sequence ID" value="TDP74237.1"/>
    <property type="molecule type" value="Genomic_DNA"/>
</dbReference>
<evidence type="ECO:0000313" key="11">
    <source>
        <dbReference type="EMBL" id="TDP74237.1"/>
    </source>
</evidence>
<dbReference type="GO" id="GO:0016776">
    <property type="term" value="F:phosphotransferase activity, phosphate group as acceptor"/>
    <property type="evidence" value="ECO:0007669"/>
    <property type="project" value="TreeGrafter"/>
</dbReference>
<keyword evidence="3" id="KW-0997">Cell inner membrane</keyword>
<dbReference type="PANTHER" id="PTHR30443:SF0">
    <property type="entry name" value="PHOSPHOETHANOLAMINE TRANSFERASE EPTA"/>
    <property type="match status" value="1"/>
</dbReference>
<name>A0A4R6QSD2_9BURK</name>
<keyword evidence="12" id="KW-1185">Reference proteome</keyword>
<feature type="transmembrane region" description="Helical" evidence="8">
    <location>
        <begin position="135"/>
        <end position="156"/>
    </location>
</feature>
<dbReference type="InParanoid" id="A0A4R6QSD2"/>
<dbReference type="FunCoup" id="A0A4R6QSD2">
    <property type="interactions" value="103"/>
</dbReference>
<feature type="transmembrane region" description="Helical" evidence="8">
    <location>
        <begin position="93"/>
        <end position="115"/>
    </location>
</feature>
<dbReference type="Pfam" id="PF08019">
    <property type="entry name" value="EptA_B_N"/>
    <property type="match status" value="1"/>
</dbReference>
<dbReference type="Proteomes" id="UP000295361">
    <property type="component" value="Unassembled WGS sequence"/>
</dbReference>
<keyword evidence="5 8" id="KW-0812">Transmembrane</keyword>
<keyword evidence="7 8" id="KW-0472">Membrane</keyword>
<dbReference type="NCBIfam" id="NF028537">
    <property type="entry name" value="P_eth_NH2_trans"/>
    <property type="match status" value="1"/>
</dbReference>
<dbReference type="PANTHER" id="PTHR30443">
    <property type="entry name" value="INNER MEMBRANE PROTEIN"/>
    <property type="match status" value="1"/>
</dbReference>
<accession>A0A4R6QSD2</accession>
<dbReference type="InterPro" id="IPR040423">
    <property type="entry name" value="PEA_transferase"/>
</dbReference>
<feature type="transmembrane region" description="Helical" evidence="8">
    <location>
        <begin position="29"/>
        <end position="48"/>
    </location>
</feature>
<dbReference type="AlphaFoldDB" id="A0A4R6QSD2"/>
<comment type="subcellular location">
    <subcellularLocation>
        <location evidence="1">Cell inner membrane</location>
        <topology evidence="1">Multi-pass membrane protein</topology>
    </subcellularLocation>
</comment>
<keyword evidence="4 11" id="KW-0808">Transferase</keyword>
<organism evidence="11 12">
    <name type="scientific">Roseateles toxinivorans</name>
    <dbReference type="NCBI Taxonomy" id="270368"/>
    <lineage>
        <taxon>Bacteria</taxon>
        <taxon>Pseudomonadati</taxon>
        <taxon>Pseudomonadota</taxon>
        <taxon>Betaproteobacteria</taxon>
        <taxon>Burkholderiales</taxon>
        <taxon>Sphaerotilaceae</taxon>
        <taxon>Roseateles</taxon>
    </lineage>
</organism>
<proteinExistence type="predicted"/>
<dbReference type="InterPro" id="IPR017850">
    <property type="entry name" value="Alkaline_phosphatase_core_sf"/>
</dbReference>
<dbReference type="InterPro" id="IPR000917">
    <property type="entry name" value="Sulfatase_N"/>
</dbReference>
<gene>
    <name evidence="11" type="ORF">DES47_101293</name>
</gene>